<evidence type="ECO:0000256" key="1">
    <source>
        <dbReference type="SAM" id="Phobius"/>
    </source>
</evidence>
<dbReference type="AlphaFoldDB" id="A0A2P2QEJ2"/>
<name>A0A2P2QEJ2_RHIMU</name>
<keyword evidence="1" id="KW-1133">Transmembrane helix</keyword>
<feature type="transmembrane region" description="Helical" evidence="1">
    <location>
        <begin position="6"/>
        <end position="25"/>
    </location>
</feature>
<sequence length="27" mass="3094">MAFSFFNLILDNWGLSFVIFLSLILTA</sequence>
<reference evidence="2" key="1">
    <citation type="submission" date="2018-02" db="EMBL/GenBank/DDBJ databases">
        <title>Rhizophora mucronata_Transcriptome.</title>
        <authorList>
            <person name="Meera S.P."/>
            <person name="Sreeshan A."/>
            <person name="Augustine A."/>
        </authorList>
    </citation>
    <scope>NUCLEOTIDE SEQUENCE</scope>
    <source>
        <tissue evidence="2">Leaf</tissue>
    </source>
</reference>
<evidence type="ECO:0000313" key="2">
    <source>
        <dbReference type="EMBL" id="MBX65409.1"/>
    </source>
</evidence>
<accession>A0A2P2QEJ2</accession>
<organism evidence="2">
    <name type="scientific">Rhizophora mucronata</name>
    <name type="common">Asiatic mangrove</name>
    <dbReference type="NCBI Taxonomy" id="61149"/>
    <lineage>
        <taxon>Eukaryota</taxon>
        <taxon>Viridiplantae</taxon>
        <taxon>Streptophyta</taxon>
        <taxon>Embryophyta</taxon>
        <taxon>Tracheophyta</taxon>
        <taxon>Spermatophyta</taxon>
        <taxon>Magnoliopsida</taxon>
        <taxon>eudicotyledons</taxon>
        <taxon>Gunneridae</taxon>
        <taxon>Pentapetalae</taxon>
        <taxon>rosids</taxon>
        <taxon>fabids</taxon>
        <taxon>Malpighiales</taxon>
        <taxon>Rhizophoraceae</taxon>
        <taxon>Rhizophora</taxon>
    </lineage>
</organism>
<keyword evidence="1" id="KW-0472">Membrane</keyword>
<protein>
    <submittedName>
        <fullName evidence="2">Uncharacterized protein</fullName>
    </submittedName>
</protein>
<proteinExistence type="predicted"/>
<keyword evidence="1" id="KW-0812">Transmembrane</keyword>
<dbReference type="EMBL" id="GGEC01084925">
    <property type="protein sequence ID" value="MBX65409.1"/>
    <property type="molecule type" value="Transcribed_RNA"/>
</dbReference>